<feature type="domain" description="ABC transmembrane type-1" evidence="8">
    <location>
        <begin position="121"/>
        <end position="315"/>
    </location>
</feature>
<evidence type="ECO:0000313" key="10">
    <source>
        <dbReference type="Proteomes" id="UP000199262"/>
    </source>
</evidence>
<keyword evidence="4 7" id="KW-0812">Transmembrane</keyword>
<accession>A0A1G4P2Z8</accession>
<dbReference type="PANTHER" id="PTHR30465">
    <property type="entry name" value="INNER MEMBRANE ABC TRANSPORTER"/>
    <property type="match status" value="1"/>
</dbReference>
<evidence type="ECO:0000256" key="1">
    <source>
        <dbReference type="ARBA" id="ARBA00004651"/>
    </source>
</evidence>
<feature type="transmembrane region" description="Helical" evidence="7">
    <location>
        <begin position="129"/>
        <end position="149"/>
    </location>
</feature>
<protein>
    <submittedName>
        <fullName evidence="9">ABC-type dipeptide/oligopeptide/nickel transport system, permease component</fullName>
    </submittedName>
</protein>
<dbReference type="AlphaFoldDB" id="A0A1G4P2Z8"/>
<dbReference type="SUPFAM" id="SSF161098">
    <property type="entry name" value="MetI-like"/>
    <property type="match status" value="1"/>
</dbReference>
<gene>
    <name evidence="9" type="ORF">SAMN02983004_00098</name>
</gene>
<evidence type="ECO:0000256" key="4">
    <source>
        <dbReference type="ARBA" id="ARBA00022692"/>
    </source>
</evidence>
<keyword evidence="3" id="KW-1003">Cell membrane</keyword>
<dbReference type="GO" id="GO:0005886">
    <property type="term" value="C:plasma membrane"/>
    <property type="evidence" value="ECO:0007669"/>
    <property type="project" value="UniProtKB-SubCell"/>
</dbReference>
<dbReference type="CDD" id="cd06261">
    <property type="entry name" value="TM_PBP2"/>
    <property type="match status" value="1"/>
</dbReference>
<keyword evidence="6 7" id="KW-0472">Membrane</keyword>
<evidence type="ECO:0000256" key="3">
    <source>
        <dbReference type="ARBA" id="ARBA00022475"/>
    </source>
</evidence>
<dbReference type="InterPro" id="IPR000515">
    <property type="entry name" value="MetI-like"/>
</dbReference>
<dbReference type="Pfam" id="PF00528">
    <property type="entry name" value="BPD_transp_1"/>
    <property type="match status" value="1"/>
</dbReference>
<evidence type="ECO:0000256" key="7">
    <source>
        <dbReference type="RuleBase" id="RU363032"/>
    </source>
</evidence>
<keyword evidence="10" id="KW-1185">Reference proteome</keyword>
<evidence type="ECO:0000259" key="8">
    <source>
        <dbReference type="PROSITE" id="PS50928"/>
    </source>
</evidence>
<evidence type="ECO:0000256" key="6">
    <source>
        <dbReference type="ARBA" id="ARBA00023136"/>
    </source>
</evidence>
<evidence type="ECO:0000313" key="9">
    <source>
        <dbReference type="EMBL" id="SCW26518.1"/>
    </source>
</evidence>
<feature type="transmembrane region" description="Helical" evidence="7">
    <location>
        <begin position="9"/>
        <end position="30"/>
    </location>
</feature>
<dbReference type="PANTHER" id="PTHR30465:SF0">
    <property type="entry name" value="OLIGOPEPTIDE TRANSPORT SYSTEM PERMEASE PROTEIN APPB"/>
    <property type="match status" value="1"/>
</dbReference>
<dbReference type="PROSITE" id="PS50928">
    <property type="entry name" value="ABC_TM1"/>
    <property type="match status" value="1"/>
</dbReference>
<dbReference type="InterPro" id="IPR035906">
    <property type="entry name" value="MetI-like_sf"/>
</dbReference>
<comment type="similarity">
    <text evidence="7">Belongs to the binding-protein-dependent transport system permease family.</text>
</comment>
<proteinExistence type="inferred from homology"/>
<evidence type="ECO:0000256" key="5">
    <source>
        <dbReference type="ARBA" id="ARBA00022989"/>
    </source>
</evidence>
<organism evidence="9 10">
    <name type="scientific">Borreliella japonica</name>
    <name type="common">Borrelia japonica</name>
    <dbReference type="NCBI Taxonomy" id="34095"/>
    <lineage>
        <taxon>Bacteria</taxon>
        <taxon>Pseudomonadati</taxon>
        <taxon>Spirochaetota</taxon>
        <taxon>Spirochaetia</taxon>
        <taxon>Spirochaetales</taxon>
        <taxon>Borreliaceae</taxon>
        <taxon>Borreliella</taxon>
    </lineage>
</organism>
<dbReference type="Gene3D" id="1.10.3720.10">
    <property type="entry name" value="MetI-like"/>
    <property type="match status" value="1"/>
</dbReference>
<dbReference type="OrthoDB" id="9769919at2"/>
<reference evidence="10" key="1">
    <citation type="submission" date="2016-10" db="EMBL/GenBank/DDBJ databases">
        <authorList>
            <person name="Varghese N."/>
            <person name="Submissions S."/>
        </authorList>
    </citation>
    <scope>NUCLEOTIDE SEQUENCE [LARGE SCALE GENOMIC DNA]</scope>
    <source>
        <strain evidence="10">ATCC 51557</strain>
    </source>
</reference>
<feature type="transmembrane region" description="Helical" evidence="7">
    <location>
        <begin position="191"/>
        <end position="211"/>
    </location>
</feature>
<keyword evidence="2 7" id="KW-0813">Transport</keyword>
<sequence>MKIFIFKNVIYLLINLICASFFCTSLVNFFSNEHQYTPFVKTNILKKYLQYIGIYKSIESYNLVHNFNPKSKLEKNCFLKHIAGNSYIIYKTKNEGILWGDYRYSLLSKGKPTTKIIFKKLFNTLKVSIPGALLSYIVAIALVIIWKIYIKNDLINNLLEYLMLLLHSMPRNLTVFLILSLIYYLNLNPKNSIIGGFAWFFSFFIFNSVIFKQSLEKTLSEFYIKAAKSRGINKLQIILKHALIPSITPLLTNMRPVFTTAFFGASMIESMFEIDGIGALYLDALKFNDYVISKDLIFIGVFIMLIPNIITDILIYKINPYKDTLSQ</sequence>
<keyword evidence="5 7" id="KW-1133">Transmembrane helix</keyword>
<dbReference type="EMBL" id="FMTE01000002">
    <property type="protein sequence ID" value="SCW26518.1"/>
    <property type="molecule type" value="Genomic_DNA"/>
</dbReference>
<feature type="transmembrane region" description="Helical" evidence="7">
    <location>
        <begin position="161"/>
        <end position="185"/>
    </location>
</feature>
<comment type="subcellular location">
    <subcellularLocation>
        <location evidence="1 7">Cell membrane</location>
        <topology evidence="1 7">Multi-pass membrane protein</topology>
    </subcellularLocation>
</comment>
<dbReference type="RefSeq" id="WP_091971696.1">
    <property type="nucleotide sequence ID" value="NZ_CP124066.1"/>
</dbReference>
<dbReference type="GO" id="GO:0055085">
    <property type="term" value="P:transmembrane transport"/>
    <property type="evidence" value="ECO:0007669"/>
    <property type="project" value="InterPro"/>
</dbReference>
<name>A0A1G4P2Z8_BORJA</name>
<dbReference type="Proteomes" id="UP000199262">
    <property type="component" value="Unassembled WGS sequence"/>
</dbReference>
<evidence type="ECO:0000256" key="2">
    <source>
        <dbReference type="ARBA" id="ARBA00022448"/>
    </source>
</evidence>
<feature type="transmembrane region" description="Helical" evidence="7">
    <location>
        <begin position="296"/>
        <end position="316"/>
    </location>
</feature>